<accession>A0A1X0NLV3</accession>
<reference evidence="3 4" key="1">
    <citation type="submission" date="2017-03" db="EMBL/GenBank/DDBJ databases">
        <title>An alternative strategy for trypanosome survival in the mammalian bloodstream revealed through genome and transcriptome analysis of the ubiquitous bovine parasite Trypanosoma (Megatrypanum) theileri.</title>
        <authorList>
            <person name="Kelly S."/>
            <person name="Ivens A."/>
            <person name="Mott A."/>
            <person name="O'Neill E."/>
            <person name="Emms D."/>
            <person name="Macleod O."/>
            <person name="Voorheis P."/>
            <person name="Matthews J."/>
            <person name="Matthews K."/>
            <person name="Carrington M."/>
        </authorList>
    </citation>
    <scope>NUCLEOTIDE SEQUENCE [LARGE SCALE GENOMIC DNA]</scope>
    <source>
        <strain evidence="3">Edinburgh</strain>
    </source>
</reference>
<evidence type="ECO:0000313" key="4">
    <source>
        <dbReference type="Proteomes" id="UP000192257"/>
    </source>
</evidence>
<evidence type="ECO:0000256" key="1">
    <source>
        <dbReference type="SAM" id="MobiDB-lite"/>
    </source>
</evidence>
<feature type="region of interest" description="Disordered" evidence="1">
    <location>
        <begin position="99"/>
        <end position="120"/>
    </location>
</feature>
<keyword evidence="2" id="KW-1133">Transmembrane helix</keyword>
<keyword evidence="2" id="KW-0812">Transmembrane</keyword>
<evidence type="ECO:0000256" key="2">
    <source>
        <dbReference type="SAM" id="Phobius"/>
    </source>
</evidence>
<dbReference type="GeneID" id="39988689"/>
<name>A0A1X0NLV3_9TRYP</name>
<feature type="region of interest" description="Disordered" evidence="1">
    <location>
        <begin position="15"/>
        <end position="65"/>
    </location>
</feature>
<feature type="transmembrane region" description="Helical" evidence="2">
    <location>
        <begin position="68"/>
        <end position="91"/>
    </location>
</feature>
<dbReference type="Proteomes" id="UP000192257">
    <property type="component" value="Unassembled WGS sequence"/>
</dbReference>
<dbReference type="VEuPathDB" id="TriTrypDB:TM35_000331530"/>
<gene>
    <name evidence="3" type="ORF">TM35_000331530</name>
</gene>
<sequence>MFARDLFRNPGATLLETARGKSEGPECPIAAARDSTGRWHPNEGRTTPGKSNSTDAERTGRGKKRHPVGLLAARGAWFWHMPFFFLFFNFFTGFEVKERGTPAQKPRLSCTARSEKGAEK</sequence>
<proteinExistence type="predicted"/>
<keyword evidence="4" id="KW-1185">Reference proteome</keyword>
<dbReference type="AlphaFoldDB" id="A0A1X0NLV3"/>
<organism evidence="3 4">
    <name type="scientific">Trypanosoma theileri</name>
    <dbReference type="NCBI Taxonomy" id="67003"/>
    <lineage>
        <taxon>Eukaryota</taxon>
        <taxon>Discoba</taxon>
        <taxon>Euglenozoa</taxon>
        <taxon>Kinetoplastea</taxon>
        <taxon>Metakinetoplastina</taxon>
        <taxon>Trypanosomatida</taxon>
        <taxon>Trypanosomatidae</taxon>
        <taxon>Trypanosoma</taxon>
    </lineage>
</organism>
<comment type="caution">
    <text evidence="3">The sequence shown here is derived from an EMBL/GenBank/DDBJ whole genome shotgun (WGS) entry which is preliminary data.</text>
</comment>
<dbReference type="EMBL" id="NBCO01000033">
    <property type="protein sequence ID" value="ORC85696.1"/>
    <property type="molecule type" value="Genomic_DNA"/>
</dbReference>
<protein>
    <submittedName>
        <fullName evidence="3">Uncharacterized protein</fullName>
    </submittedName>
</protein>
<dbReference type="RefSeq" id="XP_028879762.1">
    <property type="nucleotide sequence ID" value="XM_029028909.1"/>
</dbReference>
<evidence type="ECO:0000313" key="3">
    <source>
        <dbReference type="EMBL" id="ORC85696.1"/>
    </source>
</evidence>
<keyword evidence="2" id="KW-0472">Membrane</keyword>
<feature type="compositionally biased region" description="Polar residues" evidence="1">
    <location>
        <begin position="44"/>
        <end position="54"/>
    </location>
</feature>